<evidence type="ECO:0000313" key="1">
    <source>
        <dbReference type="EMBL" id="KAF5094380.1"/>
    </source>
</evidence>
<evidence type="ECO:0000313" key="2">
    <source>
        <dbReference type="Proteomes" id="UP000744676"/>
    </source>
</evidence>
<comment type="caution">
    <text evidence="1">The sequence shown here is derived from an EMBL/GenBank/DDBJ whole genome shotgun (WGS) entry which is preliminary data.</text>
</comment>
<name>A0ACB6V0V8_9ASCO</name>
<protein>
    <submittedName>
        <fullName evidence="1">Uncharacterized protein</fullName>
    </submittedName>
</protein>
<proteinExistence type="predicted"/>
<reference evidence="1 2" key="1">
    <citation type="journal article" date="2020" name="Front. Microbiol.">
        <title>Phenotypic and Genetic Characterization of the Cheese Ripening Yeast Geotrichum candidum.</title>
        <authorList>
            <person name="Perkins V."/>
            <person name="Vignola S."/>
            <person name="Lessard M.H."/>
            <person name="Plante P.L."/>
            <person name="Corbeil J."/>
            <person name="Dugat-Bony E."/>
            <person name="Frenette M."/>
            <person name="Labrie S."/>
        </authorList>
    </citation>
    <scope>NUCLEOTIDE SEQUENCE [LARGE SCALE GENOMIC DNA]</scope>
    <source>
        <strain evidence="1 2">LMA-1147</strain>
    </source>
</reference>
<accession>A0ACB6V0V8</accession>
<gene>
    <name evidence="1" type="ORF">D0Z00_003564</name>
</gene>
<sequence>MGTNIIGGTSGAGVTKPALGPASTPSVSIAGSTPGASPAAAKADGRRAKACEHCRSLKVRCIPTDPLFPDKPCVRCVKGKHECVFHIGPRKRNKKNDK</sequence>
<keyword evidence="2" id="KW-1185">Reference proteome</keyword>
<dbReference type="EMBL" id="QVQA01000166">
    <property type="protein sequence ID" value="KAF5094380.1"/>
    <property type="molecule type" value="Genomic_DNA"/>
</dbReference>
<organism evidence="1 2">
    <name type="scientific">Geotrichum galactomycetum</name>
    <dbReference type="NCBI Taxonomy" id="27317"/>
    <lineage>
        <taxon>Eukaryota</taxon>
        <taxon>Fungi</taxon>
        <taxon>Dikarya</taxon>
        <taxon>Ascomycota</taxon>
        <taxon>Saccharomycotina</taxon>
        <taxon>Dipodascomycetes</taxon>
        <taxon>Dipodascales</taxon>
        <taxon>Dipodascaceae</taxon>
        <taxon>Geotrichum</taxon>
    </lineage>
</organism>
<dbReference type="Proteomes" id="UP000744676">
    <property type="component" value="Unassembled WGS sequence"/>
</dbReference>